<dbReference type="GO" id="GO:0008061">
    <property type="term" value="F:chitin binding"/>
    <property type="evidence" value="ECO:0007669"/>
    <property type="project" value="UniProtKB-KW"/>
</dbReference>
<dbReference type="EMBL" id="CAJVRC010000870">
    <property type="protein sequence ID" value="CAG8901386.1"/>
    <property type="molecule type" value="Genomic_DNA"/>
</dbReference>
<proteinExistence type="predicted"/>
<evidence type="ECO:0000256" key="1">
    <source>
        <dbReference type="ARBA" id="ARBA00022669"/>
    </source>
</evidence>
<dbReference type="SUPFAM" id="SSF54106">
    <property type="entry name" value="LysM domain"/>
    <property type="match status" value="4"/>
</dbReference>
<keyword evidence="2 5" id="KW-0732">Signal</keyword>
<feature type="domain" description="LysM" evidence="6">
    <location>
        <begin position="562"/>
        <end position="608"/>
    </location>
</feature>
<name>A0A9W4KEM0_9EURO</name>
<evidence type="ECO:0000256" key="5">
    <source>
        <dbReference type="SAM" id="SignalP"/>
    </source>
</evidence>
<feature type="domain" description="LysM" evidence="6">
    <location>
        <begin position="217"/>
        <end position="262"/>
    </location>
</feature>
<dbReference type="InterPro" id="IPR018392">
    <property type="entry name" value="LysM"/>
</dbReference>
<reference evidence="7" key="1">
    <citation type="submission" date="2021-07" db="EMBL/GenBank/DDBJ databases">
        <authorList>
            <person name="Branca A.L. A."/>
        </authorList>
    </citation>
    <scope>NUCLEOTIDE SEQUENCE</scope>
</reference>
<dbReference type="Proteomes" id="UP001154252">
    <property type="component" value="Unassembled WGS sequence"/>
</dbReference>
<dbReference type="InterPro" id="IPR052210">
    <property type="entry name" value="LysM1-like"/>
</dbReference>
<dbReference type="OrthoDB" id="5985073at2759"/>
<feature type="compositionally biased region" description="Low complexity" evidence="4">
    <location>
        <begin position="437"/>
        <end position="468"/>
    </location>
</feature>
<dbReference type="SMART" id="SM00257">
    <property type="entry name" value="LysM"/>
    <property type="match status" value="5"/>
</dbReference>
<dbReference type="PROSITE" id="PS51782">
    <property type="entry name" value="LYSM"/>
    <property type="match status" value="4"/>
</dbReference>
<dbReference type="CDD" id="cd00118">
    <property type="entry name" value="LysM"/>
    <property type="match status" value="3"/>
</dbReference>
<feature type="domain" description="LysM" evidence="6">
    <location>
        <begin position="480"/>
        <end position="526"/>
    </location>
</feature>
<evidence type="ECO:0000256" key="4">
    <source>
        <dbReference type="SAM" id="MobiDB-lite"/>
    </source>
</evidence>
<organism evidence="7 8">
    <name type="scientific">Penicillium egyptiacum</name>
    <dbReference type="NCBI Taxonomy" id="1303716"/>
    <lineage>
        <taxon>Eukaryota</taxon>
        <taxon>Fungi</taxon>
        <taxon>Dikarya</taxon>
        <taxon>Ascomycota</taxon>
        <taxon>Pezizomycotina</taxon>
        <taxon>Eurotiomycetes</taxon>
        <taxon>Eurotiomycetidae</taxon>
        <taxon>Eurotiales</taxon>
        <taxon>Aspergillaceae</taxon>
        <taxon>Penicillium</taxon>
    </lineage>
</organism>
<evidence type="ECO:0000256" key="2">
    <source>
        <dbReference type="ARBA" id="ARBA00022729"/>
    </source>
</evidence>
<feature type="chain" id="PRO_5040881320" description="LysM domain-containing protein" evidence="5">
    <location>
        <begin position="22"/>
        <end position="694"/>
    </location>
</feature>
<feature type="signal peptide" evidence="5">
    <location>
        <begin position="1"/>
        <end position="21"/>
    </location>
</feature>
<keyword evidence="8" id="KW-1185">Reference proteome</keyword>
<comment type="caution">
    <text evidence="7">The sequence shown here is derived from an EMBL/GenBank/DDBJ whole genome shotgun (WGS) entry which is preliminary data.</text>
</comment>
<protein>
    <recommendedName>
        <fullName evidence="6">LysM domain-containing protein</fullName>
    </recommendedName>
</protein>
<keyword evidence="1" id="KW-0147">Chitin-binding</keyword>
<dbReference type="PANTHER" id="PTHR34997:SF2">
    <property type="entry name" value="LYSM DOMAIN-CONTAINING PROTEIN-RELATED"/>
    <property type="match status" value="1"/>
</dbReference>
<dbReference type="InterPro" id="IPR036779">
    <property type="entry name" value="LysM_dom_sf"/>
</dbReference>
<gene>
    <name evidence="7" type="ORF">PEGY_LOCUS6454</name>
</gene>
<accession>A0A9W4KEM0</accession>
<evidence type="ECO:0000259" key="6">
    <source>
        <dbReference type="PROSITE" id="PS51782"/>
    </source>
</evidence>
<evidence type="ECO:0000313" key="7">
    <source>
        <dbReference type="EMBL" id="CAG8901386.1"/>
    </source>
</evidence>
<dbReference type="Gene3D" id="3.10.350.10">
    <property type="entry name" value="LysM domain"/>
    <property type="match status" value="5"/>
</dbReference>
<dbReference type="Pfam" id="PF01476">
    <property type="entry name" value="LysM"/>
    <property type="match status" value="4"/>
</dbReference>
<feature type="region of interest" description="Disordered" evidence="4">
    <location>
        <begin position="428"/>
        <end position="475"/>
    </location>
</feature>
<evidence type="ECO:0000313" key="8">
    <source>
        <dbReference type="Proteomes" id="UP001154252"/>
    </source>
</evidence>
<dbReference type="AlphaFoldDB" id="A0A9W4KEM0"/>
<keyword evidence="3" id="KW-0843">Virulence</keyword>
<feature type="region of interest" description="Disordered" evidence="4">
    <location>
        <begin position="529"/>
        <end position="552"/>
    </location>
</feature>
<dbReference type="PANTHER" id="PTHR34997">
    <property type="entry name" value="AM15"/>
    <property type="match status" value="1"/>
</dbReference>
<evidence type="ECO:0000256" key="3">
    <source>
        <dbReference type="ARBA" id="ARBA00023026"/>
    </source>
</evidence>
<feature type="domain" description="LysM" evidence="6">
    <location>
        <begin position="645"/>
        <end position="691"/>
    </location>
</feature>
<feature type="region of interest" description="Disordered" evidence="4">
    <location>
        <begin position="614"/>
        <end position="634"/>
    </location>
</feature>
<sequence>MLLTSVGIAFVLPFFGQNVAAIQVWDSLDDIPTAVPSDCRNALTYNMTCANSLVTAQDAANGAALVGVAAKTYCTKECHDSLQTFQESILSACGKKEYQLYKNSTTTQSPAVVADGLVWAYSLMCIQDASGYCLADLYNRTKAPCSDCTLKYGSIMMSSDYGRNKFPPAAFSSLLSSCSVPASSYPYTYTPLPTATTMVSTPTGATSTTATPTCTGHTYISIEGDTCKSISKANSVSTDQLIKVNKLDYSCSMLISGTPLCIQDTCTVFTVQQNQTCNDIIKAQSFGLVQLIGWNPTIHQNCDNLDSMVGRSICISPPGGGEFSLPDSTNKTSAGLPSSLITSWVPGTPVTTMDNITTSWYSPIIDPNYTPSIPTFTPNATLSSLLAERTKYCWITAEDENNGFIPEDDLSDNCYSLYESYCDLGPTDPVPSPSPSAIPTSCTPTSSSASTTDSSPATTTTSGIATPTPTQPNMTKDCTKFHKVVDGDNCATISKEYGISQADFLTWNPDVGADCKNLWLDNYVCVGSTPTSTSGTPPPTSTSPGVVTPTPTQPNMTKGCTKFHMVVDGDNCATISREYGISRADFLTWNPDVGTNCTNLWLDNYVCVEASPSSNPSPTTTLSPSPTSEATPTPTLPKMVDGCIQFHKVEDGDICASIATQYGISQADFLAWNPYVGDGCKNLWLGYYVCVGKQ</sequence>